<evidence type="ECO:0000256" key="5">
    <source>
        <dbReference type="ARBA" id="ARBA00022692"/>
    </source>
</evidence>
<organism evidence="9 10">
    <name type="scientific">Sediminicurvatus halobius</name>
    <dbReference type="NCBI Taxonomy" id="2182432"/>
    <lineage>
        <taxon>Bacteria</taxon>
        <taxon>Pseudomonadati</taxon>
        <taxon>Pseudomonadota</taxon>
        <taxon>Gammaproteobacteria</taxon>
        <taxon>Chromatiales</taxon>
        <taxon>Ectothiorhodospiraceae</taxon>
        <taxon>Sediminicurvatus</taxon>
    </lineage>
</organism>
<feature type="transmembrane region" description="Helical" evidence="8">
    <location>
        <begin position="977"/>
        <end position="1003"/>
    </location>
</feature>
<feature type="transmembrane region" description="Helical" evidence="8">
    <location>
        <begin position="461"/>
        <end position="479"/>
    </location>
</feature>
<evidence type="ECO:0000256" key="4">
    <source>
        <dbReference type="ARBA" id="ARBA00022519"/>
    </source>
</evidence>
<gene>
    <name evidence="9" type="ORF">DEM34_09990</name>
</gene>
<sequence length="1016" mass="109421">MRFTDVFIRRPVLATVISLLILLVGVRSLDLLEVRQYPSTENTVVTVTTTFPGADSELIQGFITQPLQQAIAEAGGIDYITSESIQGQSTIEVHMELNYDANAAVAEIQAKVASQRNVLPADAEDPVIESSTGDQTALMYLAIYSETVSIPQITDFVNRVAQPQIQALPGVAKARVFGRPPAMRIWLDPERMASLNVSAGEVREVLQANNYQAGVGSTKGKYVQVSLTATTDVSNPDDFRRLVVREENGTVIRLEDIAATEFGAQTYDSAAWYKGQPAVFIAVEQAPGANPLDVADAVSNALPELRRQLPEGMSAALPYDASEFIEDSIAEVFKTIGEAVLIVIFVIYLCLGSIRAAIVPALAVPLSLVGAGFIMLALGYSLNLLTLLSMVLAIGLVVDDAIIVVENIHRHIEEGHSRIQAAITGARELAVPIIAMTTTLLAVYAPIGFMGGLVGTLFTEFAFTLAGAVLISGVVALTFSPMVSARVLKPHGSSGRFEQRVERFFNGLARGYKRSLRSLLDTVPVLILFGVAVLVSNYFMFTTSQNELAPTEDQSIIFFQGSAPRTATLDYLEHFASRYQDAAESIDEYNESFMILGGLSPDTVFGGLKLVPTAERERSQMAVQPEMSQKFSANPGFDTAVFPRPSLPGSGGGLPIQFVITTSASYEELDEVAGQLAQRAQQSGNFIFLNKSVEFDRPVTTVQVDRDKAADLGISMARVGQTLSGMLSGGYVNRFNLDGRSYQVIPQVDRPFRLDAGMLEDYYVETGAGEPVPLSALVTLERDVEPSARNQFQQLNSLTLEGVMAPGVPMGDALGYLERQAEALFPSTFGYDFTGQSRQFANQGSALIVTFFLSILVIYLVLAAQFESWRDPAIILVSVPLSIAGAMAFITLGFATVNIYTQVGLITLIGVVAKNGILIVEFANNLQISQGYSKREAVEEAAAIRLRPIIMTSIALIVAMVPLLIASGPGAVSRFHIGLTIATGLGIGTLFTLFVLPAFYLLLARDHAAAQRAAEA</sequence>
<feature type="transmembrane region" description="Helical" evidence="8">
    <location>
        <begin position="519"/>
        <end position="541"/>
    </location>
</feature>
<dbReference type="EMBL" id="QFFI01000014">
    <property type="protein sequence ID" value="PWG62924.1"/>
    <property type="molecule type" value="Genomic_DNA"/>
</dbReference>
<dbReference type="FunFam" id="1.20.1640.10:FF:000001">
    <property type="entry name" value="Efflux pump membrane transporter"/>
    <property type="match status" value="1"/>
</dbReference>
<feature type="transmembrane region" description="Helical" evidence="8">
    <location>
        <begin position="429"/>
        <end position="449"/>
    </location>
</feature>
<feature type="transmembrane region" description="Helical" evidence="8">
    <location>
        <begin position="358"/>
        <end position="378"/>
    </location>
</feature>
<keyword evidence="5 8" id="KW-0812">Transmembrane</keyword>
<dbReference type="Gene3D" id="3.30.2090.10">
    <property type="entry name" value="Multidrug efflux transporter AcrB TolC docking domain, DN and DC subdomains"/>
    <property type="match status" value="2"/>
</dbReference>
<proteinExistence type="predicted"/>
<feature type="transmembrane region" description="Helical" evidence="8">
    <location>
        <begin position="384"/>
        <end position="408"/>
    </location>
</feature>
<reference evidence="9 10" key="1">
    <citation type="submission" date="2018-05" db="EMBL/GenBank/DDBJ databases">
        <title>Spiribacter halobius sp. nov., a moderately halophilic bacterium isolated from marine solar saltern.</title>
        <authorList>
            <person name="Zheng W.-S."/>
            <person name="Lu D.-C."/>
            <person name="Du Z.-J."/>
        </authorList>
    </citation>
    <scope>NUCLEOTIDE SEQUENCE [LARGE SCALE GENOMIC DNA]</scope>
    <source>
        <strain evidence="9 10">E85</strain>
    </source>
</reference>
<dbReference type="PANTHER" id="PTHR32063">
    <property type="match status" value="1"/>
</dbReference>
<feature type="transmembrane region" description="Helical" evidence="8">
    <location>
        <begin position="944"/>
        <end position="965"/>
    </location>
</feature>
<dbReference type="Proteomes" id="UP000245474">
    <property type="component" value="Unassembled WGS sequence"/>
</dbReference>
<dbReference type="PANTHER" id="PTHR32063:SF14">
    <property type="entry name" value="BLL4319 PROTEIN"/>
    <property type="match status" value="1"/>
</dbReference>
<dbReference type="InterPro" id="IPR027463">
    <property type="entry name" value="AcrB_DN_DC_subdom"/>
</dbReference>
<dbReference type="GO" id="GO:0042910">
    <property type="term" value="F:xenobiotic transmembrane transporter activity"/>
    <property type="evidence" value="ECO:0007669"/>
    <property type="project" value="TreeGrafter"/>
</dbReference>
<dbReference type="Gene3D" id="1.20.1640.10">
    <property type="entry name" value="Multidrug efflux transporter AcrB transmembrane domain"/>
    <property type="match status" value="2"/>
</dbReference>
<dbReference type="Gene3D" id="3.30.70.1430">
    <property type="entry name" value="Multidrug efflux transporter AcrB pore domain"/>
    <property type="match status" value="2"/>
</dbReference>
<dbReference type="OrthoDB" id="9758297at2"/>
<evidence type="ECO:0000256" key="1">
    <source>
        <dbReference type="ARBA" id="ARBA00004429"/>
    </source>
</evidence>
<keyword evidence="7 8" id="KW-0472">Membrane</keyword>
<feature type="transmembrane region" description="Helical" evidence="8">
    <location>
        <begin position="874"/>
        <end position="897"/>
    </location>
</feature>
<dbReference type="InterPro" id="IPR001036">
    <property type="entry name" value="Acrflvin-R"/>
</dbReference>
<feature type="transmembrane region" description="Helical" evidence="8">
    <location>
        <begin position="332"/>
        <end position="351"/>
    </location>
</feature>
<comment type="caution">
    <text evidence="9">The sequence shown here is derived from an EMBL/GenBank/DDBJ whole genome shotgun (WGS) entry which is preliminary data.</text>
</comment>
<comment type="subcellular location">
    <subcellularLocation>
        <location evidence="1">Cell inner membrane</location>
        <topology evidence="1">Multi-pass membrane protein</topology>
    </subcellularLocation>
</comment>
<dbReference type="SUPFAM" id="SSF82866">
    <property type="entry name" value="Multidrug efflux transporter AcrB transmembrane domain"/>
    <property type="match status" value="2"/>
</dbReference>
<keyword evidence="10" id="KW-1185">Reference proteome</keyword>
<name>A0A2U2N1S4_9GAMM</name>
<evidence type="ECO:0000313" key="10">
    <source>
        <dbReference type="Proteomes" id="UP000245474"/>
    </source>
</evidence>
<evidence type="ECO:0000256" key="8">
    <source>
        <dbReference type="SAM" id="Phobius"/>
    </source>
</evidence>
<feature type="transmembrane region" description="Helical" evidence="8">
    <location>
        <begin position="903"/>
        <end position="923"/>
    </location>
</feature>
<dbReference type="RefSeq" id="WP_109678673.1">
    <property type="nucleotide sequence ID" value="NZ_CP086615.1"/>
</dbReference>
<protein>
    <submittedName>
        <fullName evidence="9">Multidrug efflux protein</fullName>
    </submittedName>
</protein>
<dbReference type="Gene3D" id="3.30.70.1440">
    <property type="entry name" value="Multidrug efflux transporter AcrB pore domain"/>
    <property type="match status" value="1"/>
</dbReference>
<keyword evidence="3" id="KW-1003">Cell membrane</keyword>
<feature type="transmembrane region" description="Helical" evidence="8">
    <location>
        <begin position="844"/>
        <end position="862"/>
    </location>
</feature>
<keyword evidence="2" id="KW-0813">Transport</keyword>
<accession>A0A2U2N1S4</accession>
<dbReference type="Pfam" id="PF00873">
    <property type="entry name" value="ACR_tran"/>
    <property type="match status" value="1"/>
</dbReference>
<dbReference type="Gene3D" id="3.30.70.1320">
    <property type="entry name" value="Multidrug efflux transporter AcrB pore domain like"/>
    <property type="match status" value="1"/>
</dbReference>
<keyword evidence="4" id="KW-0997">Cell inner membrane</keyword>
<dbReference type="AlphaFoldDB" id="A0A2U2N1S4"/>
<dbReference type="SUPFAM" id="SSF82693">
    <property type="entry name" value="Multidrug efflux transporter AcrB pore domain, PN1, PN2, PC1 and PC2 subdomains"/>
    <property type="match status" value="3"/>
</dbReference>
<keyword evidence="6 8" id="KW-1133">Transmembrane helix</keyword>
<evidence type="ECO:0000256" key="6">
    <source>
        <dbReference type="ARBA" id="ARBA00022989"/>
    </source>
</evidence>
<dbReference type="GO" id="GO:0005886">
    <property type="term" value="C:plasma membrane"/>
    <property type="evidence" value="ECO:0007669"/>
    <property type="project" value="UniProtKB-SubCell"/>
</dbReference>
<evidence type="ECO:0000313" key="9">
    <source>
        <dbReference type="EMBL" id="PWG62924.1"/>
    </source>
</evidence>
<evidence type="ECO:0000256" key="3">
    <source>
        <dbReference type="ARBA" id="ARBA00022475"/>
    </source>
</evidence>
<dbReference type="PRINTS" id="PR00702">
    <property type="entry name" value="ACRIFLAVINRP"/>
</dbReference>
<dbReference type="SUPFAM" id="SSF82714">
    <property type="entry name" value="Multidrug efflux transporter AcrB TolC docking domain, DN and DC subdomains"/>
    <property type="match status" value="2"/>
</dbReference>
<evidence type="ECO:0000256" key="2">
    <source>
        <dbReference type="ARBA" id="ARBA00022448"/>
    </source>
</evidence>
<evidence type="ECO:0000256" key="7">
    <source>
        <dbReference type="ARBA" id="ARBA00023136"/>
    </source>
</evidence>